<dbReference type="Gene3D" id="1.10.1660.10">
    <property type="match status" value="1"/>
</dbReference>
<dbReference type="GO" id="GO:0003700">
    <property type="term" value="F:DNA-binding transcription factor activity"/>
    <property type="evidence" value="ECO:0007669"/>
    <property type="project" value="InterPro"/>
</dbReference>
<name>A0A4V2IVP4_9BACT</name>
<dbReference type="PANTHER" id="PTHR30204:SF15">
    <property type="entry name" value="BLL5018 PROTEIN"/>
    <property type="match status" value="1"/>
</dbReference>
<dbReference type="AlphaFoldDB" id="A0A4V2IVP4"/>
<dbReference type="InterPro" id="IPR009061">
    <property type="entry name" value="DNA-bd_dom_put_sf"/>
</dbReference>
<dbReference type="PROSITE" id="PS50937">
    <property type="entry name" value="HTH_MERR_2"/>
    <property type="match status" value="1"/>
</dbReference>
<feature type="domain" description="HTH merR-type" evidence="2">
    <location>
        <begin position="18"/>
        <end position="88"/>
    </location>
</feature>
<accession>A0A4V2IVP4</accession>
<proteinExistence type="predicted"/>
<dbReference type="PANTHER" id="PTHR30204">
    <property type="entry name" value="REDOX-CYCLING DRUG-SENSING TRANSCRIPTIONAL ACTIVATOR SOXR"/>
    <property type="match status" value="1"/>
</dbReference>
<comment type="caution">
    <text evidence="3">The sequence shown here is derived from an EMBL/GenBank/DDBJ whole genome shotgun (WGS) entry which is preliminary data.</text>
</comment>
<dbReference type="Proteomes" id="UP000293583">
    <property type="component" value="Unassembled WGS sequence"/>
</dbReference>
<evidence type="ECO:0000313" key="4">
    <source>
        <dbReference type="Proteomes" id="UP000293583"/>
    </source>
</evidence>
<dbReference type="RefSeq" id="WP_130896854.1">
    <property type="nucleotide sequence ID" value="NZ_JAANON010000001.1"/>
</dbReference>
<evidence type="ECO:0000256" key="1">
    <source>
        <dbReference type="ARBA" id="ARBA00023125"/>
    </source>
</evidence>
<evidence type="ECO:0000259" key="2">
    <source>
        <dbReference type="PROSITE" id="PS50937"/>
    </source>
</evidence>
<dbReference type="SUPFAM" id="SSF46955">
    <property type="entry name" value="Putative DNA-binding domain"/>
    <property type="match status" value="1"/>
</dbReference>
<dbReference type="GO" id="GO:0003677">
    <property type="term" value="F:DNA binding"/>
    <property type="evidence" value="ECO:0007669"/>
    <property type="project" value="UniProtKB-KW"/>
</dbReference>
<keyword evidence="4" id="KW-1185">Reference proteome</keyword>
<dbReference type="OrthoDB" id="9810140at2"/>
<gene>
    <name evidence="3" type="ORF">EWU20_06735</name>
</gene>
<sequence>MKKPILGLKLLMELSKQYYSISEVAAIFKVNTSKIRYWETQFPHLSPKRAGSGIRKYTPADIEKIKVLVSLIDERGLTIEGAKQALNFKGKEKNPNQNIINQLTDIRDFLQGMKADLDME</sequence>
<dbReference type="Pfam" id="PF13411">
    <property type="entry name" value="MerR_1"/>
    <property type="match status" value="1"/>
</dbReference>
<evidence type="ECO:0000313" key="3">
    <source>
        <dbReference type="EMBL" id="TBH73065.1"/>
    </source>
</evidence>
<keyword evidence="1" id="KW-0238">DNA-binding</keyword>
<dbReference type="SMART" id="SM00422">
    <property type="entry name" value="HTH_MERR"/>
    <property type="match status" value="1"/>
</dbReference>
<dbReference type="InterPro" id="IPR047057">
    <property type="entry name" value="MerR_fam"/>
</dbReference>
<dbReference type="CDD" id="cd04765">
    <property type="entry name" value="HTH_MlrA-like_sg2"/>
    <property type="match status" value="1"/>
</dbReference>
<reference evidence="3 4" key="1">
    <citation type="submission" date="2019-02" db="EMBL/GenBank/DDBJ databases">
        <title>Genome of a new Bacteroidetes strain.</title>
        <authorList>
            <person name="Pitt A."/>
        </authorList>
    </citation>
    <scope>NUCLEOTIDE SEQUENCE [LARGE SCALE GENOMIC DNA]</scope>
    <source>
        <strain evidence="3 4">103A-SOEBACH</strain>
    </source>
</reference>
<organism evidence="3 4">
    <name type="scientific">Aquirufa antheringensis</name>
    <dbReference type="NCBI Taxonomy" id="2516559"/>
    <lineage>
        <taxon>Bacteria</taxon>
        <taxon>Pseudomonadati</taxon>
        <taxon>Bacteroidota</taxon>
        <taxon>Cytophagia</taxon>
        <taxon>Cytophagales</taxon>
        <taxon>Flectobacillaceae</taxon>
        <taxon>Aquirufa</taxon>
    </lineage>
</organism>
<dbReference type="InterPro" id="IPR000551">
    <property type="entry name" value="MerR-type_HTH_dom"/>
</dbReference>
<dbReference type="EMBL" id="SEWY01000003">
    <property type="protein sequence ID" value="TBH73065.1"/>
    <property type="molecule type" value="Genomic_DNA"/>
</dbReference>
<protein>
    <submittedName>
        <fullName evidence="3">MerR family transcriptional regulator</fullName>
    </submittedName>
</protein>